<keyword evidence="11" id="KW-0812">Transmembrane</keyword>
<feature type="repeat" description="NHL" evidence="8">
    <location>
        <begin position="994"/>
        <end position="1037"/>
    </location>
</feature>
<evidence type="ECO:0000256" key="4">
    <source>
        <dbReference type="ARBA" id="ARBA00022771"/>
    </source>
</evidence>
<evidence type="ECO:0000256" key="9">
    <source>
        <dbReference type="SAM" id="Coils"/>
    </source>
</evidence>
<evidence type="ECO:0000256" key="6">
    <source>
        <dbReference type="ARBA" id="ARBA00022833"/>
    </source>
</evidence>
<dbReference type="Gene3D" id="2.120.10.30">
    <property type="entry name" value="TolB, C-terminal domain"/>
    <property type="match status" value="1"/>
</dbReference>
<dbReference type="CDD" id="cd19798">
    <property type="entry name" value="Bbox2_BRAT-like"/>
    <property type="match status" value="1"/>
</dbReference>
<evidence type="ECO:0000256" key="10">
    <source>
        <dbReference type="SAM" id="MobiDB-lite"/>
    </source>
</evidence>
<dbReference type="InterPro" id="IPR027370">
    <property type="entry name" value="Znf-RING_euk"/>
</dbReference>
<name>A0A0V1BMS2_TRISP</name>
<feature type="transmembrane region" description="Helical" evidence="11">
    <location>
        <begin position="102"/>
        <end position="123"/>
    </location>
</feature>
<dbReference type="Pfam" id="PF00643">
    <property type="entry name" value="zf-B_box"/>
    <property type="match status" value="1"/>
</dbReference>
<dbReference type="PROSITE" id="PS00518">
    <property type="entry name" value="ZF_RING_1"/>
    <property type="match status" value="1"/>
</dbReference>
<proteinExistence type="predicted"/>
<feature type="coiled-coil region" evidence="9">
    <location>
        <begin position="633"/>
        <end position="688"/>
    </location>
</feature>
<accession>A0A0V1BMS2</accession>
<dbReference type="Gene3D" id="3.30.160.60">
    <property type="entry name" value="Classic Zinc Finger"/>
    <property type="match status" value="1"/>
</dbReference>
<dbReference type="CDD" id="cd19813">
    <property type="entry name" value="Bbox1_BRAT-like"/>
    <property type="match status" value="1"/>
</dbReference>
<dbReference type="CDD" id="cd20482">
    <property type="entry name" value="CC_brat-like"/>
    <property type="match status" value="1"/>
</dbReference>
<dbReference type="InterPro" id="IPR000315">
    <property type="entry name" value="Znf_B-box"/>
</dbReference>
<dbReference type="AlphaFoldDB" id="A0A0V1BMS2"/>
<evidence type="ECO:0000256" key="5">
    <source>
        <dbReference type="ARBA" id="ARBA00022786"/>
    </source>
</evidence>
<evidence type="ECO:0000256" key="3">
    <source>
        <dbReference type="ARBA" id="ARBA00022737"/>
    </source>
</evidence>
<feature type="domain" description="B box-type" evidence="13">
    <location>
        <begin position="530"/>
        <end position="573"/>
    </location>
</feature>
<dbReference type="Gene3D" id="3.30.40.10">
    <property type="entry name" value="Zinc/RING finger domain, C3HC4 (zinc finger)"/>
    <property type="match status" value="1"/>
</dbReference>
<evidence type="ECO:0000256" key="2">
    <source>
        <dbReference type="ARBA" id="ARBA00022723"/>
    </source>
</evidence>
<dbReference type="InterPro" id="IPR001258">
    <property type="entry name" value="NHL_repeat"/>
</dbReference>
<comment type="caution">
    <text evidence="14">The sequence shown here is derived from an EMBL/GenBank/DDBJ whole genome shotgun (WGS) entry which is preliminary data.</text>
</comment>
<gene>
    <name evidence="14" type="primary">brat</name>
    <name evidence="14" type="ORF">T01_817</name>
</gene>
<dbReference type="PANTHER" id="PTHR25462:SF291">
    <property type="entry name" value="E3 UBIQUITIN-PROTEIN LIGASE TRIM45"/>
    <property type="match status" value="1"/>
</dbReference>
<dbReference type="SUPFAM" id="SSF57845">
    <property type="entry name" value="B-box zinc-binding domain"/>
    <property type="match status" value="1"/>
</dbReference>
<evidence type="ECO:0000256" key="8">
    <source>
        <dbReference type="PROSITE-ProRule" id="PRU00504"/>
    </source>
</evidence>
<evidence type="ECO:0000259" key="13">
    <source>
        <dbReference type="PROSITE" id="PS50119"/>
    </source>
</evidence>
<dbReference type="PROSITE" id="PS50119">
    <property type="entry name" value="ZF_BBOX"/>
    <property type="match status" value="2"/>
</dbReference>
<dbReference type="InterPro" id="IPR013083">
    <property type="entry name" value="Znf_RING/FYVE/PHD"/>
</dbReference>
<feature type="domain" description="B box-type" evidence="13">
    <location>
        <begin position="582"/>
        <end position="621"/>
    </location>
</feature>
<keyword evidence="5" id="KW-0833">Ubl conjugation pathway</keyword>
<dbReference type="PANTHER" id="PTHR25462">
    <property type="entry name" value="BONUS, ISOFORM C-RELATED"/>
    <property type="match status" value="1"/>
</dbReference>
<keyword evidence="3" id="KW-0677">Repeat</keyword>
<dbReference type="GO" id="GO:0061630">
    <property type="term" value="F:ubiquitin protein ligase activity"/>
    <property type="evidence" value="ECO:0007669"/>
    <property type="project" value="TreeGrafter"/>
</dbReference>
<evidence type="ECO:0000256" key="11">
    <source>
        <dbReference type="SAM" id="Phobius"/>
    </source>
</evidence>
<dbReference type="InterPro" id="IPR001841">
    <property type="entry name" value="Znf_RING"/>
</dbReference>
<keyword evidence="9" id="KW-0175">Coiled coil</keyword>
<dbReference type="GO" id="GO:0008270">
    <property type="term" value="F:zinc ion binding"/>
    <property type="evidence" value="ECO:0007669"/>
    <property type="project" value="UniProtKB-KW"/>
</dbReference>
<feature type="repeat" description="NHL" evidence="8">
    <location>
        <begin position="882"/>
        <end position="908"/>
    </location>
</feature>
<dbReference type="SMART" id="SM00336">
    <property type="entry name" value="BBOX"/>
    <property type="match status" value="2"/>
</dbReference>
<dbReference type="eggNOG" id="KOG2177">
    <property type="taxonomic scope" value="Eukaryota"/>
</dbReference>
<dbReference type="InterPro" id="IPR003649">
    <property type="entry name" value="Bbox_C"/>
</dbReference>
<evidence type="ECO:0000256" key="1">
    <source>
        <dbReference type="ARBA" id="ARBA00022553"/>
    </source>
</evidence>
<dbReference type="InterPro" id="IPR017907">
    <property type="entry name" value="Znf_RING_CS"/>
</dbReference>
<dbReference type="OrthoDB" id="342730at2759"/>
<dbReference type="SUPFAM" id="SSF57850">
    <property type="entry name" value="RING/U-box"/>
    <property type="match status" value="1"/>
</dbReference>
<feature type="domain" description="RING-type" evidence="12">
    <location>
        <begin position="422"/>
        <end position="462"/>
    </location>
</feature>
<organism evidence="14 15">
    <name type="scientific">Trichinella spiralis</name>
    <name type="common">Trichina worm</name>
    <dbReference type="NCBI Taxonomy" id="6334"/>
    <lineage>
        <taxon>Eukaryota</taxon>
        <taxon>Metazoa</taxon>
        <taxon>Ecdysozoa</taxon>
        <taxon>Nematoda</taxon>
        <taxon>Enoplea</taxon>
        <taxon>Dorylaimia</taxon>
        <taxon>Trichinellida</taxon>
        <taxon>Trichinellidae</taxon>
        <taxon>Trichinella</taxon>
    </lineage>
</organism>
<dbReference type="PROSITE" id="PS51125">
    <property type="entry name" value="NHL"/>
    <property type="match status" value="4"/>
</dbReference>
<reference evidence="14 15" key="1">
    <citation type="submission" date="2015-01" db="EMBL/GenBank/DDBJ databases">
        <title>Evolution of Trichinella species and genotypes.</title>
        <authorList>
            <person name="Korhonen P.K."/>
            <person name="Edoardo P."/>
            <person name="Giuseppe L.R."/>
            <person name="Gasser R.B."/>
        </authorList>
    </citation>
    <scope>NUCLEOTIDE SEQUENCE [LARGE SCALE GENOMIC DNA]</scope>
    <source>
        <strain evidence="14">ISS3</strain>
    </source>
</reference>
<evidence type="ECO:0000256" key="7">
    <source>
        <dbReference type="PROSITE-ProRule" id="PRU00024"/>
    </source>
</evidence>
<keyword evidence="11" id="KW-1133">Transmembrane helix</keyword>
<dbReference type="Proteomes" id="UP000054776">
    <property type="component" value="Unassembled WGS sequence"/>
</dbReference>
<feature type="region of interest" description="Disordered" evidence="10">
    <location>
        <begin position="239"/>
        <end position="315"/>
    </location>
</feature>
<feature type="repeat" description="NHL" evidence="8">
    <location>
        <begin position="951"/>
        <end position="993"/>
    </location>
</feature>
<feature type="repeat" description="NHL" evidence="8">
    <location>
        <begin position="909"/>
        <end position="950"/>
    </location>
</feature>
<dbReference type="Pfam" id="PF13445">
    <property type="entry name" value="zf-RING_UBOX"/>
    <property type="match status" value="1"/>
</dbReference>
<protein>
    <submittedName>
        <fullName evidence="14">Brain tumor protein</fullName>
    </submittedName>
</protein>
<keyword evidence="1" id="KW-0597">Phosphoprotein</keyword>
<sequence>MHAEQKIISRKQLRKFVQINTIKLVTISCVSEQILTTISIHVIQNSRRNKKLQLNVKQIYLSKFIFQKKRFHGKDDLFVVASRKRSEGEEGWRKRICQLVHFYLLVCSIVCLAIDCIGCGSSWRRAWWKIFGLLQKFYPSGNVDVNAWSGHTGWRDTNRYDSGVYGRWSYLVLLWIQDEDKDDVVGFVFRSANISTAPWASRGEEEETGQRIEREKETVDALLSLIAWPRAASLDLKPDRLSSLRKGKKRRKKPQTTNCNKGGKSRRRPGQGEMSSTESGGLDSDSCSTANRTFEPLVRSSPVRTDDSPPLFASASSSSLQQQFSTLNVISNNSCTMSNNNNNNNSMSSCCTTAVNTISSGCGVAGGGSSSLRYCSVGVTAAGSGCLEMSLGGSVSCNGTVGAMTLKTTANAAVLSSHLTRCPLCSELYDQPKVLACFHTFCRACLEKLVDTPGKVLCPQCNLETQFSADQGVDSLFSDYALINLLEQLQVRAGSCTEASSSTVVSVDAASPSSSASPSTSSTSVLQTNCTGCKSKDMSALAHCYDCTNYLCANCVMAHKYMHCFEGHRVVDLCDVIPSEVERVVRCMQHRSEPLKYFCVSCSVPICSECLNSDHPRGMHHFELMSEVSGQQIKVMQQLLDEARNKQMKLMESLKATEDATQRLLLSYQKAQQDIIETANLLQQVVEEQRQQAMRDLEQAYNCKQLGVNVVDKKLQHTMEKLSHTIEFTSRLLQYTNSTETLVFKKLLENRIGVVLNYSPDMNALSQSDLEFVPNVQGSRLAIMNTFGYVRQGQDLSYMGKSGLAPISRPTLSVTAAQYCQPNGSAPGGPGLGLSIAAAHYLPVVNGSGGAVAGSAGSGAQVTGVSSHLGGGSLLNGSTGPVAVNRATGDIIVTERSPTHQIQVYNQYGQFIRKFGANILQHPRGVTVDYKGRIVVVECKVMRVIIFDMVGNVLVKFGCSKYLEFPNGVVTNDRQEIFVSDNRAHSVKVFNYEGAYLRQIGGEGLTNYPIGVGINQLGEVVVADNHNNFNLTVFQQDGMLINALESKVKHAQCFDVALLDDGSVVLASKDYRLYIYRYLQVSSLIM</sequence>
<feature type="compositionally biased region" description="Polar residues" evidence="10">
    <location>
        <begin position="273"/>
        <end position="292"/>
    </location>
</feature>
<dbReference type="EMBL" id="JYDH01000026">
    <property type="protein sequence ID" value="KRY38282.1"/>
    <property type="molecule type" value="Genomic_DNA"/>
</dbReference>
<dbReference type="SMART" id="SM00184">
    <property type="entry name" value="RING"/>
    <property type="match status" value="1"/>
</dbReference>
<keyword evidence="4 7" id="KW-0863">Zinc-finger</keyword>
<evidence type="ECO:0000313" key="15">
    <source>
        <dbReference type="Proteomes" id="UP000054776"/>
    </source>
</evidence>
<keyword evidence="6" id="KW-0862">Zinc</keyword>
<evidence type="ECO:0000313" key="14">
    <source>
        <dbReference type="EMBL" id="KRY38282.1"/>
    </source>
</evidence>
<feature type="compositionally biased region" description="Basic residues" evidence="10">
    <location>
        <begin position="243"/>
        <end position="254"/>
    </location>
</feature>
<keyword evidence="15" id="KW-1185">Reference proteome</keyword>
<dbReference type="PROSITE" id="PS50089">
    <property type="entry name" value="ZF_RING_2"/>
    <property type="match status" value="1"/>
</dbReference>
<keyword evidence="2" id="KW-0479">Metal-binding</keyword>
<dbReference type="InterPro" id="IPR047153">
    <property type="entry name" value="TRIM45/56/19-like"/>
</dbReference>
<dbReference type="InterPro" id="IPR011042">
    <property type="entry name" value="6-blade_b-propeller_TolB-like"/>
</dbReference>
<dbReference type="SUPFAM" id="SSF101898">
    <property type="entry name" value="NHL repeat"/>
    <property type="match status" value="1"/>
</dbReference>
<evidence type="ECO:0000259" key="12">
    <source>
        <dbReference type="PROSITE" id="PS50089"/>
    </source>
</evidence>
<keyword evidence="11" id="KW-0472">Membrane</keyword>
<dbReference type="SMART" id="SM00502">
    <property type="entry name" value="BBC"/>
    <property type="match status" value="1"/>
</dbReference>